<dbReference type="Gene3D" id="3.10.10.10">
    <property type="entry name" value="HIV Type 1 Reverse Transcriptase, subunit A, domain 1"/>
    <property type="match status" value="1"/>
</dbReference>
<protein>
    <submittedName>
        <fullName evidence="2">Uncharacterized protein</fullName>
    </submittedName>
</protein>
<dbReference type="SUPFAM" id="SSF56672">
    <property type="entry name" value="DNA/RNA polymerases"/>
    <property type="match status" value="1"/>
</dbReference>
<name>A0ABD2PRX0_9PLAT</name>
<dbReference type="InterPro" id="IPR043502">
    <property type="entry name" value="DNA/RNA_pol_sf"/>
</dbReference>
<dbReference type="Gene3D" id="3.30.70.270">
    <property type="match status" value="1"/>
</dbReference>
<dbReference type="Proteomes" id="UP001626550">
    <property type="component" value="Unassembled WGS sequence"/>
</dbReference>
<evidence type="ECO:0000256" key="1">
    <source>
        <dbReference type="SAM" id="MobiDB-lite"/>
    </source>
</evidence>
<gene>
    <name evidence="2" type="ORF">Ciccas_011428</name>
</gene>
<sequence length="208" mass="23753">MPEHRSQIMAIRADIKALQYERNRTHYSPWKSSTRTTSHNRRVPSQPKVRSHLPPLLGRWVHVPGHVKQAMRTERAPTKSCRRVSFKDDPEIFEFSADRPTSLLRSFFVNDIDNRRYLVDTGSAISILTHSDHTRPQIECEIDGVRSANGSPIKTALNACAETNAYPLPNPTCILNSVVGFKFYTKMDLVRAYFQIPMDPDLIHLTAV</sequence>
<keyword evidence="3" id="KW-1185">Reference proteome</keyword>
<proteinExistence type="predicted"/>
<reference evidence="2 3" key="1">
    <citation type="submission" date="2024-11" db="EMBL/GenBank/DDBJ databases">
        <title>Adaptive evolution of stress response genes in parasites aligns with host niche diversity.</title>
        <authorList>
            <person name="Hahn C."/>
            <person name="Resl P."/>
        </authorList>
    </citation>
    <scope>NUCLEOTIDE SEQUENCE [LARGE SCALE GENOMIC DNA]</scope>
    <source>
        <strain evidence="2">EGGRZ-B1_66</strain>
        <tissue evidence="2">Body</tissue>
    </source>
</reference>
<dbReference type="AlphaFoldDB" id="A0ABD2PRX0"/>
<feature type="non-terminal residue" evidence="2">
    <location>
        <position position="208"/>
    </location>
</feature>
<feature type="region of interest" description="Disordered" evidence="1">
    <location>
        <begin position="26"/>
        <end position="50"/>
    </location>
</feature>
<organism evidence="2 3">
    <name type="scientific">Cichlidogyrus casuarinus</name>
    <dbReference type="NCBI Taxonomy" id="1844966"/>
    <lineage>
        <taxon>Eukaryota</taxon>
        <taxon>Metazoa</taxon>
        <taxon>Spiralia</taxon>
        <taxon>Lophotrochozoa</taxon>
        <taxon>Platyhelminthes</taxon>
        <taxon>Monogenea</taxon>
        <taxon>Monopisthocotylea</taxon>
        <taxon>Dactylogyridea</taxon>
        <taxon>Ancyrocephalidae</taxon>
        <taxon>Cichlidogyrus</taxon>
    </lineage>
</organism>
<comment type="caution">
    <text evidence="2">The sequence shown here is derived from an EMBL/GenBank/DDBJ whole genome shotgun (WGS) entry which is preliminary data.</text>
</comment>
<accession>A0ABD2PRX0</accession>
<dbReference type="InterPro" id="IPR043128">
    <property type="entry name" value="Rev_trsase/Diguanyl_cyclase"/>
</dbReference>
<evidence type="ECO:0000313" key="2">
    <source>
        <dbReference type="EMBL" id="KAL3310014.1"/>
    </source>
</evidence>
<dbReference type="EMBL" id="JBJKFK010003331">
    <property type="protein sequence ID" value="KAL3310014.1"/>
    <property type="molecule type" value="Genomic_DNA"/>
</dbReference>
<evidence type="ECO:0000313" key="3">
    <source>
        <dbReference type="Proteomes" id="UP001626550"/>
    </source>
</evidence>